<feature type="non-terminal residue" evidence="1">
    <location>
        <position position="78"/>
    </location>
</feature>
<dbReference type="GO" id="GO:0009264">
    <property type="term" value="P:deoxyribonucleotide catabolic process"/>
    <property type="evidence" value="ECO:0007669"/>
    <property type="project" value="InterPro"/>
</dbReference>
<comment type="caution">
    <text evidence="1">The sequence shown here is derived from an EMBL/GenBank/DDBJ whole genome shotgun (WGS) entry which is preliminary data.</text>
</comment>
<dbReference type="EMBL" id="NCWY01000198">
    <property type="protein sequence ID" value="PAK91181.1"/>
    <property type="molecule type" value="Genomic_DNA"/>
</dbReference>
<dbReference type="SUPFAM" id="SSF51569">
    <property type="entry name" value="Aldolase"/>
    <property type="match status" value="1"/>
</dbReference>
<dbReference type="GO" id="GO:0004139">
    <property type="term" value="F:deoxyribose-phosphate aldolase activity"/>
    <property type="evidence" value="ECO:0007669"/>
    <property type="project" value="InterPro"/>
</dbReference>
<gene>
    <name evidence="1" type="ORF">B8X04_17870</name>
</gene>
<organism evidence="1 2">
    <name type="scientific">Brevibacterium casei</name>
    <dbReference type="NCBI Taxonomy" id="33889"/>
    <lineage>
        <taxon>Bacteria</taxon>
        <taxon>Bacillati</taxon>
        <taxon>Actinomycetota</taxon>
        <taxon>Actinomycetes</taxon>
        <taxon>Micrococcales</taxon>
        <taxon>Brevibacteriaceae</taxon>
        <taxon>Brevibacterium</taxon>
    </lineage>
</organism>
<proteinExistence type="predicted"/>
<dbReference type="PANTHER" id="PTHR10889">
    <property type="entry name" value="DEOXYRIBOSE-PHOSPHATE ALDOLASE"/>
    <property type="match status" value="1"/>
</dbReference>
<reference evidence="1 2" key="1">
    <citation type="submission" date="2017-04" db="EMBL/GenBank/DDBJ databases">
        <title>Kefir bacterial isolates.</title>
        <authorList>
            <person name="Kim Y."/>
            <person name="Blasche S."/>
            <person name="Patil K.R."/>
        </authorList>
    </citation>
    <scope>NUCLEOTIDE SEQUENCE [LARGE SCALE GENOMIC DNA]</scope>
    <source>
        <strain evidence="1 2">OG2</strain>
    </source>
</reference>
<protein>
    <submittedName>
        <fullName evidence="1">2-deoxyribose-5-phosphate aldolase</fullName>
    </submittedName>
</protein>
<dbReference type="GO" id="GO:0005737">
    <property type="term" value="C:cytoplasm"/>
    <property type="evidence" value="ECO:0007669"/>
    <property type="project" value="InterPro"/>
</dbReference>
<dbReference type="Proteomes" id="UP000216867">
    <property type="component" value="Unassembled WGS sequence"/>
</dbReference>
<dbReference type="PANTHER" id="PTHR10889:SF1">
    <property type="entry name" value="DEOXYRIBOSE-PHOSPHATE ALDOLASE"/>
    <property type="match status" value="1"/>
</dbReference>
<dbReference type="InterPro" id="IPR013785">
    <property type="entry name" value="Aldolase_TIM"/>
</dbReference>
<evidence type="ECO:0000313" key="2">
    <source>
        <dbReference type="Proteomes" id="UP000216867"/>
    </source>
</evidence>
<accession>A0A269Z0V0</accession>
<dbReference type="AlphaFoldDB" id="A0A269Z0V0"/>
<dbReference type="Gene3D" id="3.20.20.70">
    <property type="entry name" value="Aldolase class I"/>
    <property type="match status" value="1"/>
</dbReference>
<feature type="non-terminal residue" evidence="1">
    <location>
        <position position="1"/>
    </location>
</feature>
<dbReference type="GO" id="GO:0016052">
    <property type="term" value="P:carbohydrate catabolic process"/>
    <property type="evidence" value="ECO:0007669"/>
    <property type="project" value="TreeGrafter"/>
</dbReference>
<dbReference type="InterPro" id="IPR011343">
    <property type="entry name" value="DeoC"/>
</dbReference>
<evidence type="ECO:0000313" key="1">
    <source>
        <dbReference type="EMBL" id="PAK91181.1"/>
    </source>
</evidence>
<sequence length="78" mass="8508">SEAKEYGFKSICVNPTHVEYSAEQLKGTDVLVCTVIGFPLGASTKEVKAFETKNAIENGAKEIDMVINIGALKDKRFN</sequence>
<name>A0A269Z0V0_9MICO</name>